<sequence length="77" mass="8752">MYDRTRDALFLPDPDASDIQEQINRLTWHLSDMVPRYRARSPGAGKQRLVTLPGGLPRTSGLLRSAILPFPAARRFF</sequence>
<protein>
    <submittedName>
        <fullName evidence="1">Uncharacterized protein</fullName>
    </submittedName>
</protein>
<comment type="caution">
    <text evidence="1">The sequence shown here is derived from an EMBL/GenBank/DDBJ whole genome shotgun (WGS) entry which is preliminary data.</text>
</comment>
<proteinExistence type="predicted"/>
<reference evidence="1" key="2">
    <citation type="submission" date="2020-02" db="EMBL/GenBank/DDBJ databases">
        <authorList>
            <consortium name="NCBI Pathogen Detection Project"/>
        </authorList>
    </citation>
    <scope>NUCLEOTIDE SEQUENCE</scope>
    <source>
        <strain evidence="1">MA.CK_00/00001968</strain>
    </source>
</reference>
<reference evidence="1" key="1">
    <citation type="journal article" date="2018" name="Genome Biol.">
        <title>SKESA: strategic k-mer extension for scrupulous assemblies.</title>
        <authorList>
            <person name="Souvorov A."/>
            <person name="Agarwala R."/>
            <person name="Lipman D.J."/>
        </authorList>
    </citation>
    <scope>NUCLEOTIDE SEQUENCE</scope>
    <source>
        <strain evidence="1">MA.CK_00/00001968</strain>
    </source>
</reference>
<name>A0A743SPY7_SALER</name>
<gene>
    <name evidence="1" type="ORF">G9F27_005368</name>
</gene>
<dbReference type="AlphaFoldDB" id="A0A743SPY7"/>
<organism evidence="1">
    <name type="scientific">Salmonella enterica</name>
    <name type="common">Salmonella choleraesuis</name>
    <dbReference type="NCBI Taxonomy" id="28901"/>
    <lineage>
        <taxon>Bacteria</taxon>
        <taxon>Pseudomonadati</taxon>
        <taxon>Pseudomonadota</taxon>
        <taxon>Gammaproteobacteria</taxon>
        <taxon>Enterobacterales</taxon>
        <taxon>Enterobacteriaceae</taxon>
        <taxon>Salmonella</taxon>
    </lineage>
</organism>
<accession>A0A743SPY7</accession>
<dbReference type="EMBL" id="DAAUQX010000092">
    <property type="protein sequence ID" value="HAF2131029.1"/>
    <property type="molecule type" value="Genomic_DNA"/>
</dbReference>
<evidence type="ECO:0000313" key="1">
    <source>
        <dbReference type="EMBL" id="HAF2131029.1"/>
    </source>
</evidence>